<dbReference type="RefSeq" id="WP_203800745.1">
    <property type="nucleotide sequence ID" value="NZ_BOMY01000009.1"/>
</dbReference>
<organism evidence="2 3">
    <name type="scientific">Paractinoplanes tereljensis</name>
    <dbReference type="NCBI Taxonomy" id="571912"/>
    <lineage>
        <taxon>Bacteria</taxon>
        <taxon>Bacillati</taxon>
        <taxon>Actinomycetota</taxon>
        <taxon>Actinomycetes</taxon>
        <taxon>Micromonosporales</taxon>
        <taxon>Micromonosporaceae</taxon>
        <taxon>Paractinoplanes</taxon>
    </lineage>
</organism>
<comment type="caution">
    <text evidence="2">The sequence shown here is derived from an EMBL/GenBank/DDBJ whole genome shotgun (WGS) entry which is preliminary data.</text>
</comment>
<accession>A0A919NIG4</accession>
<dbReference type="EMBL" id="BOMY01000009">
    <property type="protein sequence ID" value="GIF18659.1"/>
    <property type="molecule type" value="Genomic_DNA"/>
</dbReference>
<evidence type="ECO:0008006" key="4">
    <source>
        <dbReference type="Google" id="ProtNLM"/>
    </source>
</evidence>
<reference evidence="2" key="1">
    <citation type="submission" date="2021-01" db="EMBL/GenBank/DDBJ databases">
        <title>Whole genome shotgun sequence of Actinoplanes tereljensis NBRC 105297.</title>
        <authorList>
            <person name="Komaki H."/>
            <person name="Tamura T."/>
        </authorList>
    </citation>
    <scope>NUCLEOTIDE SEQUENCE</scope>
    <source>
        <strain evidence="2">NBRC 105297</strain>
    </source>
</reference>
<dbReference type="Pfam" id="PF13707">
    <property type="entry name" value="RloB"/>
    <property type="match status" value="1"/>
</dbReference>
<gene>
    <name evidence="2" type="ORF">Ate02nite_13890</name>
</gene>
<keyword evidence="3" id="KW-1185">Reference proteome</keyword>
<proteinExistence type="predicted"/>
<evidence type="ECO:0000313" key="3">
    <source>
        <dbReference type="Proteomes" id="UP000623608"/>
    </source>
</evidence>
<sequence length="208" mass="23386">MASRRAGPKQLTRRVAVLRPRKTLLVFCEGLRTEPEYLHALRRQPSVREVAAVDIRIDQHCAGHTPLGLVRKAIVARQRDGGEIDEFWCVFDVEWPTPHPGLREALKLAADHDIHIALTNPCFELWLALHFDDCTAWLDNDGARRLRRRYDGQPGKSLDATLYMPRRGAAAARAAELDRRHAKNGTAPPDDNPSSGMHRLIASVEPVD</sequence>
<dbReference type="Proteomes" id="UP000623608">
    <property type="component" value="Unassembled WGS sequence"/>
</dbReference>
<dbReference type="AlphaFoldDB" id="A0A919NIG4"/>
<protein>
    <recommendedName>
        <fullName evidence="4">RloB-like protein</fullName>
    </recommendedName>
</protein>
<evidence type="ECO:0000256" key="1">
    <source>
        <dbReference type="SAM" id="MobiDB-lite"/>
    </source>
</evidence>
<dbReference type="InterPro" id="IPR025591">
    <property type="entry name" value="RloB"/>
</dbReference>
<feature type="region of interest" description="Disordered" evidence="1">
    <location>
        <begin position="174"/>
        <end position="208"/>
    </location>
</feature>
<name>A0A919NIG4_9ACTN</name>
<evidence type="ECO:0000313" key="2">
    <source>
        <dbReference type="EMBL" id="GIF18659.1"/>
    </source>
</evidence>